<evidence type="ECO:0000256" key="1">
    <source>
        <dbReference type="ARBA" id="ARBA00006767"/>
    </source>
</evidence>
<dbReference type="PANTHER" id="PTHR10724:SF7">
    <property type="entry name" value="SMALL RIBOSOMAL SUBUNIT PROTEIN BS1C"/>
    <property type="match status" value="1"/>
</dbReference>
<keyword evidence="10" id="KW-1185">Reference proteome</keyword>
<dbReference type="GO" id="GO:0003735">
    <property type="term" value="F:structural constituent of ribosome"/>
    <property type="evidence" value="ECO:0007669"/>
    <property type="project" value="InterPro"/>
</dbReference>
<dbReference type="OrthoDB" id="9804077at2"/>
<dbReference type="EMBL" id="FOTF01000007">
    <property type="protein sequence ID" value="SFL06325.1"/>
    <property type="molecule type" value="Genomic_DNA"/>
</dbReference>
<organism evidence="9 10">
    <name type="scientific">Loktanella salsilacus</name>
    <dbReference type="NCBI Taxonomy" id="195913"/>
    <lineage>
        <taxon>Bacteria</taxon>
        <taxon>Pseudomonadati</taxon>
        <taxon>Pseudomonadota</taxon>
        <taxon>Alphaproteobacteria</taxon>
        <taxon>Rhodobacterales</taxon>
        <taxon>Roseobacteraceae</taxon>
        <taxon>Loktanella</taxon>
    </lineage>
</organism>
<dbReference type="Pfam" id="PF00575">
    <property type="entry name" value="S1"/>
    <property type="match status" value="6"/>
</dbReference>
<feature type="domain" description="S1 motif" evidence="8">
    <location>
        <begin position="197"/>
        <end position="265"/>
    </location>
</feature>
<dbReference type="GO" id="GO:0022627">
    <property type="term" value="C:cytosolic small ribosomal subunit"/>
    <property type="evidence" value="ECO:0007669"/>
    <property type="project" value="TreeGrafter"/>
</dbReference>
<evidence type="ECO:0000313" key="10">
    <source>
        <dbReference type="Proteomes" id="UP000199550"/>
    </source>
</evidence>
<dbReference type="STRING" id="195913.SAMN04488004_10736"/>
<evidence type="ECO:0000256" key="4">
    <source>
        <dbReference type="ARBA" id="ARBA00022980"/>
    </source>
</evidence>
<evidence type="ECO:0000256" key="7">
    <source>
        <dbReference type="PIRNR" id="PIRNR002111"/>
    </source>
</evidence>
<keyword evidence="4 7" id="KW-0689">Ribosomal protein</keyword>
<dbReference type="NCBIfam" id="NF004955">
    <property type="entry name" value="PRK06299.1-5"/>
    <property type="match status" value="1"/>
</dbReference>
<reference evidence="9 10" key="1">
    <citation type="submission" date="2016-10" db="EMBL/GenBank/DDBJ databases">
        <authorList>
            <person name="de Groot N.N."/>
        </authorList>
    </citation>
    <scope>NUCLEOTIDE SEQUENCE [LARGE SCALE GENOMIC DNA]</scope>
    <source>
        <strain evidence="9 10">DSM 16199</strain>
    </source>
</reference>
<dbReference type="RefSeq" id="WP_090187874.1">
    <property type="nucleotide sequence ID" value="NZ_CAXIDI010000004.1"/>
</dbReference>
<evidence type="ECO:0000256" key="5">
    <source>
        <dbReference type="ARBA" id="ARBA00023274"/>
    </source>
</evidence>
<dbReference type="PROSITE" id="PS50126">
    <property type="entry name" value="S1"/>
    <property type="match status" value="6"/>
</dbReference>
<dbReference type="InterPro" id="IPR003029">
    <property type="entry name" value="S1_domain"/>
</dbReference>
<dbReference type="InterPro" id="IPR035104">
    <property type="entry name" value="Ribosomal_protein_S1-like"/>
</dbReference>
<dbReference type="AlphaFoldDB" id="A0A1I4EKR5"/>
<dbReference type="NCBIfam" id="TIGR00717">
    <property type="entry name" value="rpsA"/>
    <property type="match status" value="1"/>
</dbReference>
<evidence type="ECO:0000313" key="9">
    <source>
        <dbReference type="EMBL" id="SFL06325.1"/>
    </source>
</evidence>
<dbReference type="SUPFAM" id="SSF50249">
    <property type="entry name" value="Nucleic acid-binding proteins"/>
    <property type="match status" value="6"/>
</dbReference>
<feature type="domain" description="S1 motif" evidence="8">
    <location>
        <begin position="110"/>
        <end position="176"/>
    </location>
</feature>
<evidence type="ECO:0000256" key="2">
    <source>
        <dbReference type="ARBA" id="ARBA00022737"/>
    </source>
</evidence>
<evidence type="ECO:0000256" key="6">
    <source>
        <dbReference type="ARBA" id="ARBA00025604"/>
    </source>
</evidence>
<feature type="domain" description="S1 motif" evidence="8">
    <location>
        <begin position="26"/>
        <end position="92"/>
    </location>
</feature>
<dbReference type="CDD" id="cd04465">
    <property type="entry name" value="S1_RPS1_repeat_ec2_hs2"/>
    <property type="match status" value="1"/>
</dbReference>
<dbReference type="Proteomes" id="UP000199550">
    <property type="component" value="Unassembled WGS sequence"/>
</dbReference>
<dbReference type="CDD" id="cd05687">
    <property type="entry name" value="S1_RPS1_repeat_ec1_hs1"/>
    <property type="match status" value="1"/>
</dbReference>
<dbReference type="PIRSF" id="PIRSF002111">
    <property type="entry name" value="RpsA"/>
    <property type="match status" value="1"/>
</dbReference>
<protein>
    <recommendedName>
        <fullName evidence="7">30S ribosomal protein S1</fullName>
    </recommendedName>
</protein>
<evidence type="ECO:0000256" key="3">
    <source>
        <dbReference type="ARBA" id="ARBA00022884"/>
    </source>
</evidence>
<dbReference type="FunFam" id="2.40.50.140:FF:000011">
    <property type="entry name" value="30S ribosomal protein S1"/>
    <property type="match status" value="1"/>
</dbReference>
<dbReference type="CDD" id="cd05688">
    <property type="entry name" value="S1_RPS1_repeat_ec3"/>
    <property type="match status" value="1"/>
</dbReference>
<keyword evidence="3 7" id="KW-0694">RNA-binding</keyword>
<dbReference type="Gene3D" id="2.40.50.140">
    <property type="entry name" value="Nucleic acid-binding proteins"/>
    <property type="match status" value="5"/>
</dbReference>
<name>A0A1I4EKR5_9RHOB</name>
<keyword evidence="2" id="KW-0677">Repeat</keyword>
<dbReference type="NCBIfam" id="NF004952">
    <property type="entry name" value="PRK06299.1-2"/>
    <property type="match status" value="1"/>
</dbReference>
<dbReference type="InterPro" id="IPR050437">
    <property type="entry name" value="Ribos_protein_bS1-like"/>
</dbReference>
<dbReference type="FunFam" id="2.40.50.140:FF:000018">
    <property type="entry name" value="30S ribosomal protein S1"/>
    <property type="match status" value="1"/>
</dbReference>
<keyword evidence="5 7" id="KW-0687">Ribonucleoprotein</keyword>
<dbReference type="SMART" id="SM00316">
    <property type="entry name" value="S1"/>
    <property type="match status" value="6"/>
</dbReference>
<dbReference type="InterPro" id="IPR012340">
    <property type="entry name" value="NA-bd_OB-fold"/>
</dbReference>
<comment type="similarity">
    <text evidence="1 7">Belongs to the bacterial ribosomal protein bS1 family.</text>
</comment>
<accession>A0A1I4EKR5</accession>
<dbReference type="PANTHER" id="PTHR10724">
    <property type="entry name" value="30S RIBOSOMAL PROTEIN S1"/>
    <property type="match status" value="1"/>
</dbReference>
<dbReference type="PRINTS" id="PR00681">
    <property type="entry name" value="RIBOSOMALS1"/>
</dbReference>
<dbReference type="GO" id="GO:0006412">
    <property type="term" value="P:translation"/>
    <property type="evidence" value="ECO:0007669"/>
    <property type="project" value="InterPro"/>
</dbReference>
<sequence>MASNTSMEEFEALLNESFEIDTPAEGSVVKGKVIAIEAGQAIIDVGYKMEGRIDLKEFAEPGEEPNLKVGDEVEVFLRQVENARGEAVISREMARREEAWDRLEKAYADEERVDGAIFGRVKGGFTVDLGGAVAFLPGSQVDVRPVRDAGPLMGLKQPFQILKMDRRRGNIVVSRRAILEESRAEQRAEVIGNLTEGQEVDGVVKNITEYGAFVDLGGVDGLLHVTDMAWRRVNHPSEILSIGETIKVQVIKINKETHRISLGMKQLQADPWDAVEAKYTLDSNHTGRVTNITDYGAFVELEPGVEGLVHVSEMSWTKKNVHPGKIVSTSQEVEVMVLEIDSAKRRVSLGLKQTQRNPWEVFAETHPEGTEVEGEVKNITEFGLFVGLEGDIDGMVHLSDLSWDGRGEDIIGDFRKGDIVKAKVSEVDVEKERISLSIKALDADPFADAIGGVKRGSIITVEVTKIEDGGIEVEYEGMKSFIRRSDLSRDRAEQRPERFGAGDKIDVRVTNIDSKTRKLGLSIKAREIAEEKEAIDQYGSSDSGASLGDILGAALKGDN</sequence>
<gene>
    <name evidence="9" type="ORF">SAMN04488004_10736</name>
</gene>
<evidence type="ECO:0000259" key="8">
    <source>
        <dbReference type="PROSITE" id="PS50126"/>
    </source>
</evidence>
<comment type="function">
    <text evidence="6 7">Binds mRNA; thus facilitating recognition of the initiation point. It is needed to translate mRNA with a short Shine-Dalgarno (SD) purine-rich sequence.</text>
</comment>
<feature type="domain" description="S1 motif" evidence="8">
    <location>
        <begin position="369"/>
        <end position="439"/>
    </location>
</feature>
<dbReference type="InterPro" id="IPR000110">
    <property type="entry name" value="Ribosomal_bS1"/>
</dbReference>
<dbReference type="GO" id="GO:0003729">
    <property type="term" value="F:mRNA binding"/>
    <property type="evidence" value="ECO:0007669"/>
    <property type="project" value="TreeGrafter"/>
</dbReference>
<proteinExistence type="inferred from homology"/>
<feature type="domain" description="S1 motif" evidence="8">
    <location>
        <begin position="456"/>
        <end position="524"/>
    </location>
</feature>
<feature type="domain" description="S1 motif" evidence="8">
    <location>
        <begin position="282"/>
        <end position="352"/>
    </location>
</feature>